<proteinExistence type="predicted"/>
<feature type="compositionally biased region" description="Polar residues" evidence="1">
    <location>
        <begin position="195"/>
        <end position="204"/>
    </location>
</feature>
<name>A0AAN6XMZ7_9PEZI</name>
<accession>A0AAN6XMZ7</accession>
<feature type="compositionally biased region" description="Polar residues" evidence="1">
    <location>
        <begin position="214"/>
        <end position="225"/>
    </location>
</feature>
<dbReference type="Proteomes" id="UP001303160">
    <property type="component" value="Unassembled WGS sequence"/>
</dbReference>
<keyword evidence="3" id="KW-1185">Reference proteome</keyword>
<feature type="region of interest" description="Disordered" evidence="1">
    <location>
        <begin position="184"/>
        <end position="238"/>
    </location>
</feature>
<reference evidence="2" key="2">
    <citation type="submission" date="2023-05" db="EMBL/GenBank/DDBJ databases">
        <authorList>
            <consortium name="Lawrence Berkeley National Laboratory"/>
            <person name="Steindorff A."/>
            <person name="Hensen N."/>
            <person name="Bonometti L."/>
            <person name="Westerberg I."/>
            <person name="Brannstrom I.O."/>
            <person name="Guillou S."/>
            <person name="Cros-Aarteil S."/>
            <person name="Calhoun S."/>
            <person name="Haridas S."/>
            <person name="Kuo A."/>
            <person name="Mondo S."/>
            <person name="Pangilinan J."/>
            <person name="Riley R."/>
            <person name="Labutti K."/>
            <person name="Andreopoulos B."/>
            <person name="Lipzen A."/>
            <person name="Chen C."/>
            <person name="Yanf M."/>
            <person name="Daum C."/>
            <person name="Ng V."/>
            <person name="Clum A."/>
            <person name="Ohm R."/>
            <person name="Martin F."/>
            <person name="Silar P."/>
            <person name="Natvig D."/>
            <person name="Lalanne C."/>
            <person name="Gautier V."/>
            <person name="Ament-Velasquez S.L."/>
            <person name="Kruys A."/>
            <person name="Hutchinson M.I."/>
            <person name="Powell A.J."/>
            <person name="Barry K."/>
            <person name="Miller A.N."/>
            <person name="Grigoriev I.V."/>
            <person name="Debuchy R."/>
            <person name="Gladieux P."/>
            <person name="Thoren M.H."/>
            <person name="Johannesson H."/>
        </authorList>
    </citation>
    <scope>NUCLEOTIDE SEQUENCE</scope>
    <source>
        <strain evidence="2">CBS 315.58</strain>
    </source>
</reference>
<protein>
    <submittedName>
        <fullName evidence="2">Uncharacterized protein</fullName>
    </submittedName>
</protein>
<evidence type="ECO:0000313" key="2">
    <source>
        <dbReference type="EMBL" id="KAK4203338.1"/>
    </source>
</evidence>
<dbReference type="EMBL" id="MU863890">
    <property type="protein sequence ID" value="KAK4203338.1"/>
    <property type="molecule type" value="Genomic_DNA"/>
</dbReference>
<dbReference type="AlphaFoldDB" id="A0AAN6XMZ7"/>
<sequence>MSTITVQCQGSRCMRILGAEDLNAGHSKCRHCRGEGGSSRKGKEIQHSSEQQQEPDLSYLLTAGPNIHDAGLPYALDNEYTGEQETEMDRQGYAMIAEANKQARLLRQAAGEPTPTGYSAYSQSIDDLENNKKEFKQCKPNLLRYWLWVLWGDQSGYHGGLSGYYGGDQSGGYGASSSQIYQSSGGGYGGHMTAGQPSGQTQTYPDEPTDEGYTYSTDPYQQLSSGGDPYYGGYYPPH</sequence>
<evidence type="ECO:0000313" key="3">
    <source>
        <dbReference type="Proteomes" id="UP001303160"/>
    </source>
</evidence>
<comment type="caution">
    <text evidence="2">The sequence shown here is derived from an EMBL/GenBank/DDBJ whole genome shotgun (WGS) entry which is preliminary data.</text>
</comment>
<organism evidence="2 3">
    <name type="scientific">Triangularia verruculosa</name>
    <dbReference type="NCBI Taxonomy" id="2587418"/>
    <lineage>
        <taxon>Eukaryota</taxon>
        <taxon>Fungi</taxon>
        <taxon>Dikarya</taxon>
        <taxon>Ascomycota</taxon>
        <taxon>Pezizomycotina</taxon>
        <taxon>Sordariomycetes</taxon>
        <taxon>Sordariomycetidae</taxon>
        <taxon>Sordariales</taxon>
        <taxon>Podosporaceae</taxon>
        <taxon>Triangularia</taxon>
    </lineage>
</organism>
<gene>
    <name evidence="2" type="ORF">QBC40DRAFT_294006</name>
</gene>
<evidence type="ECO:0000256" key="1">
    <source>
        <dbReference type="SAM" id="MobiDB-lite"/>
    </source>
</evidence>
<feature type="region of interest" description="Disordered" evidence="1">
    <location>
        <begin position="27"/>
        <end position="53"/>
    </location>
</feature>
<feature type="compositionally biased region" description="Low complexity" evidence="1">
    <location>
        <begin position="226"/>
        <end position="238"/>
    </location>
</feature>
<reference evidence="2" key="1">
    <citation type="journal article" date="2023" name="Mol. Phylogenet. Evol.">
        <title>Genome-scale phylogeny and comparative genomics of the fungal order Sordariales.</title>
        <authorList>
            <person name="Hensen N."/>
            <person name="Bonometti L."/>
            <person name="Westerberg I."/>
            <person name="Brannstrom I.O."/>
            <person name="Guillou S."/>
            <person name="Cros-Aarteil S."/>
            <person name="Calhoun S."/>
            <person name="Haridas S."/>
            <person name="Kuo A."/>
            <person name="Mondo S."/>
            <person name="Pangilinan J."/>
            <person name="Riley R."/>
            <person name="LaButti K."/>
            <person name="Andreopoulos B."/>
            <person name="Lipzen A."/>
            <person name="Chen C."/>
            <person name="Yan M."/>
            <person name="Daum C."/>
            <person name="Ng V."/>
            <person name="Clum A."/>
            <person name="Steindorff A."/>
            <person name="Ohm R.A."/>
            <person name="Martin F."/>
            <person name="Silar P."/>
            <person name="Natvig D.O."/>
            <person name="Lalanne C."/>
            <person name="Gautier V."/>
            <person name="Ament-Velasquez S.L."/>
            <person name="Kruys A."/>
            <person name="Hutchinson M.I."/>
            <person name="Powell A.J."/>
            <person name="Barry K."/>
            <person name="Miller A.N."/>
            <person name="Grigoriev I.V."/>
            <person name="Debuchy R."/>
            <person name="Gladieux P."/>
            <person name="Hiltunen Thoren M."/>
            <person name="Johannesson H."/>
        </authorList>
    </citation>
    <scope>NUCLEOTIDE SEQUENCE</scope>
    <source>
        <strain evidence="2">CBS 315.58</strain>
    </source>
</reference>